<proteinExistence type="predicted"/>
<feature type="domain" description="Sulfatase N-terminal" evidence="8">
    <location>
        <begin position="296"/>
        <end position="578"/>
    </location>
</feature>
<dbReference type="STRING" id="1732.SAMN02910417_01983"/>
<dbReference type="Proteomes" id="UP000199228">
    <property type="component" value="Unassembled WGS sequence"/>
</dbReference>
<dbReference type="CDD" id="cd16015">
    <property type="entry name" value="LTA_synthase"/>
    <property type="match status" value="1"/>
</dbReference>
<dbReference type="Pfam" id="PF00884">
    <property type="entry name" value="Sulfatase"/>
    <property type="match status" value="1"/>
</dbReference>
<keyword evidence="9" id="KW-0808">Transferase</keyword>
<accession>A0A1G6C1P0</accession>
<keyword evidence="3" id="KW-1003">Cell membrane</keyword>
<evidence type="ECO:0000256" key="7">
    <source>
        <dbReference type="SAM" id="Phobius"/>
    </source>
</evidence>
<evidence type="ECO:0000256" key="1">
    <source>
        <dbReference type="ARBA" id="ARBA00004651"/>
    </source>
</evidence>
<comment type="subcellular location">
    <subcellularLocation>
        <location evidence="1">Cell membrane</location>
        <topology evidence="1">Multi-pass membrane protein</topology>
    </subcellularLocation>
</comment>
<evidence type="ECO:0000256" key="3">
    <source>
        <dbReference type="ARBA" id="ARBA00022475"/>
    </source>
</evidence>
<organism evidence="9 10">
    <name type="scientific">Eubacterium oxidoreducens</name>
    <dbReference type="NCBI Taxonomy" id="1732"/>
    <lineage>
        <taxon>Bacteria</taxon>
        <taxon>Bacillati</taxon>
        <taxon>Bacillota</taxon>
        <taxon>Clostridia</taxon>
        <taxon>Eubacteriales</taxon>
        <taxon>Eubacteriaceae</taxon>
        <taxon>Eubacterium</taxon>
    </lineage>
</organism>
<dbReference type="GO" id="GO:0005886">
    <property type="term" value="C:plasma membrane"/>
    <property type="evidence" value="ECO:0007669"/>
    <property type="project" value="UniProtKB-SubCell"/>
</dbReference>
<gene>
    <name evidence="9" type="ORF">SAMN02910417_01983</name>
</gene>
<dbReference type="OrthoDB" id="243547at2"/>
<keyword evidence="10" id="KW-1185">Reference proteome</keyword>
<feature type="transmembrane region" description="Helical" evidence="7">
    <location>
        <begin position="138"/>
        <end position="156"/>
    </location>
</feature>
<name>A0A1G6C1P0_EUBOX</name>
<dbReference type="PANTHER" id="PTHR47371">
    <property type="entry name" value="LIPOTEICHOIC ACID SYNTHASE"/>
    <property type="match status" value="1"/>
</dbReference>
<dbReference type="InterPro" id="IPR000917">
    <property type="entry name" value="Sulfatase_N"/>
</dbReference>
<keyword evidence="6 7" id="KW-0472">Membrane</keyword>
<reference evidence="9 10" key="1">
    <citation type="submission" date="2016-10" db="EMBL/GenBank/DDBJ databases">
        <authorList>
            <person name="de Groot N.N."/>
        </authorList>
    </citation>
    <scope>NUCLEOTIDE SEQUENCE [LARGE SCALE GENOMIC DNA]</scope>
    <source>
        <strain evidence="9 10">DSM 3217</strain>
    </source>
</reference>
<dbReference type="PANTHER" id="PTHR47371:SF3">
    <property type="entry name" value="PHOSPHOGLYCEROL TRANSFERASE I"/>
    <property type="match status" value="1"/>
</dbReference>
<evidence type="ECO:0000256" key="6">
    <source>
        <dbReference type="ARBA" id="ARBA00023136"/>
    </source>
</evidence>
<protein>
    <submittedName>
        <fullName evidence="9">Phosphoglycerol transferase MdoB</fullName>
    </submittedName>
</protein>
<evidence type="ECO:0000313" key="9">
    <source>
        <dbReference type="EMBL" id="SDB26766.1"/>
    </source>
</evidence>
<dbReference type="RefSeq" id="WP_143010253.1">
    <property type="nucleotide sequence ID" value="NZ_FMXR01000014.1"/>
</dbReference>
<keyword evidence="5 7" id="KW-1133">Transmembrane helix</keyword>
<keyword evidence="4 7" id="KW-0812">Transmembrane</keyword>
<sequence>MFNYMGKIIKLLKKILTGILIIPSTLYMVFEFFSKHVRAFRSKMNALDNRLRNKIESNPRVIKAVRFMNKYSLIMHFILASLTVYAIESISRHSMIDALGFVTDTPVRFLYNVMIVFVCLLLAYPFRCRMFIRTFVTVAWLILGSINGIILANRVTPFNFTDFKMISDLFAMTNNYISIPQIIAICAFIVFLVVYMIMFAIKSPKFKARPRRGIAICGLLVSLVCVPSVTNAAVATDVLADYFGNLAQGYKDYGFIYSFSASVIDRGMNQPSDYSEEAIESITEQVEEQTSTSDQPNIIFVQLESFIDPYTVKFLNYSEDPTPNFHKLMENYTSGYLQVPVVGAGTANTEFEVMTGMSIEYFGLGEYPYKTVLKSQVCESIASDLSAIGYSTHAVHNNGGNFYGRANVFSNLGYDTYTCKEVMDIRTYNELGTWATDDILTGEIEKCLDSSEDQADYVYTITVQSHGSYPSYQVFEDPEIEVTGAETEEENYQWEYFINEIHEVDTFIGELVEMLSERDEDTMLVLYGDHLPTMGLTEDDMTTGSLYDTQYVTWNNFGLEQQDKDVTTYQLTSYITDLLDIHEGTIFTYEQENNVYDSSDEDYKEYKNNLELLQYDILYGNNYVYDGSENAPVASDIVIGIDDVELNNVYYDEESQTLRVYGSNFTQWSKIYLNDEKLSTTYVSNKYLYATDVSIDDVASIVVNQVGSKETIFRSSNELIYTPSESEESVSE</sequence>
<dbReference type="GO" id="GO:0016740">
    <property type="term" value="F:transferase activity"/>
    <property type="evidence" value="ECO:0007669"/>
    <property type="project" value="UniProtKB-KW"/>
</dbReference>
<dbReference type="SUPFAM" id="SSF53649">
    <property type="entry name" value="Alkaline phosphatase-like"/>
    <property type="match status" value="1"/>
</dbReference>
<dbReference type="EMBL" id="FMXR01000014">
    <property type="protein sequence ID" value="SDB26766.1"/>
    <property type="molecule type" value="Genomic_DNA"/>
</dbReference>
<dbReference type="Gene3D" id="3.40.720.10">
    <property type="entry name" value="Alkaline Phosphatase, subunit A"/>
    <property type="match status" value="1"/>
</dbReference>
<evidence type="ECO:0000256" key="4">
    <source>
        <dbReference type="ARBA" id="ARBA00022692"/>
    </source>
</evidence>
<feature type="transmembrane region" description="Helical" evidence="7">
    <location>
        <begin position="15"/>
        <end position="34"/>
    </location>
</feature>
<feature type="transmembrane region" description="Helical" evidence="7">
    <location>
        <begin position="107"/>
        <end position="126"/>
    </location>
</feature>
<evidence type="ECO:0000256" key="5">
    <source>
        <dbReference type="ARBA" id="ARBA00022989"/>
    </source>
</evidence>
<evidence type="ECO:0000256" key="2">
    <source>
        <dbReference type="ARBA" id="ARBA00004936"/>
    </source>
</evidence>
<feature type="transmembrane region" description="Helical" evidence="7">
    <location>
        <begin position="176"/>
        <end position="201"/>
    </location>
</feature>
<comment type="pathway">
    <text evidence="2">Cell wall biogenesis; lipoteichoic acid biosynthesis.</text>
</comment>
<dbReference type="AlphaFoldDB" id="A0A1G6C1P0"/>
<feature type="transmembrane region" description="Helical" evidence="7">
    <location>
        <begin position="70"/>
        <end position="87"/>
    </location>
</feature>
<dbReference type="InterPro" id="IPR050448">
    <property type="entry name" value="OpgB/LTA_synthase_biosynth"/>
</dbReference>
<feature type="transmembrane region" description="Helical" evidence="7">
    <location>
        <begin position="213"/>
        <end position="234"/>
    </location>
</feature>
<evidence type="ECO:0000313" key="10">
    <source>
        <dbReference type="Proteomes" id="UP000199228"/>
    </source>
</evidence>
<dbReference type="InterPro" id="IPR017850">
    <property type="entry name" value="Alkaline_phosphatase_core_sf"/>
</dbReference>
<evidence type="ECO:0000259" key="8">
    <source>
        <dbReference type="Pfam" id="PF00884"/>
    </source>
</evidence>